<feature type="domain" description="Fibronectin type-III" evidence="3">
    <location>
        <begin position="148"/>
        <end position="241"/>
    </location>
</feature>
<dbReference type="Pfam" id="PF00041">
    <property type="entry name" value="fn3"/>
    <property type="match status" value="1"/>
</dbReference>
<keyword evidence="2" id="KW-0732">Signal</keyword>
<dbReference type="PROSITE" id="PS50853">
    <property type="entry name" value="FN3"/>
    <property type="match status" value="1"/>
</dbReference>
<dbReference type="SUPFAM" id="SSF49265">
    <property type="entry name" value="Fibronectin type III"/>
    <property type="match status" value="2"/>
</dbReference>
<evidence type="ECO:0000313" key="5">
    <source>
        <dbReference type="Proteomes" id="UP001558632"/>
    </source>
</evidence>
<evidence type="ECO:0000313" key="4">
    <source>
        <dbReference type="EMBL" id="KAL1241040.1"/>
    </source>
</evidence>
<dbReference type="Gene3D" id="2.60.40.10">
    <property type="entry name" value="Immunoglobulins"/>
    <property type="match status" value="2"/>
</dbReference>
<name>A0ABR3KP13_TRISP</name>
<comment type="caution">
    <text evidence="4">The sequence shown here is derived from an EMBL/GenBank/DDBJ whole genome shotgun (WGS) entry which is preliminary data.</text>
</comment>
<dbReference type="InterPro" id="IPR036116">
    <property type="entry name" value="FN3_sf"/>
</dbReference>
<dbReference type="PANTHER" id="PTHR46708">
    <property type="entry name" value="TENASCIN"/>
    <property type="match status" value="1"/>
</dbReference>
<organism evidence="4 5">
    <name type="scientific">Trichinella spiralis</name>
    <name type="common">Trichina worm</name>
    <dbReference type="NCBI Taxonomy" id="6334"/>
    <lineage>
        <taxon>Eukaryota</taxon>
        <taxon>Metazoa</taxon>
        <taxon>Ecdysozoa</taxon>
        <taxon>Nematoda</taxon>
        <taxon>Enoplea</taxon>
        <taxon>Dorylaimia</taxon>
        <taxon>Trichinellida</taxon>
        <taxon>Trichinellidae</taxon>
        <taxon>Trichinella</taxon>
    </lineage>
</organism>
<keyword evidence="1" id="KW-0677">Repeat</keyword>
<dbReference type="InterPro" id="IPR050991">
    <property type="entry name" value="ECM_Regulatory_Proteins"/>
</dbReference>
<sequence>MRFHYTVCHCFGQLCHLLLLLLFLLFFYSGNGQNLVRVRRQTVPAGGSILTVEWEGIHSGVPDDSAISGFTIEYRPENDDNWIQHDGVIPYQGPHYQYRVRIKDLPSGIVYFVRIKVLARNGEVLVQTPEIKAQSETVKIVCNDDITAPRNIRILSSGKHSLTFVWDPPECGNVAKYEYLLKGVDEWALFDVHQDAVTDSETTIRNLLPGTTYSIKVRAVDLTNRLGPWSEHSIHAATEGRAPAVSSEIHVIYKSDKDIRIEWKPYSEYRIQHYERKIAHNKNSNVSREEHYAMRHWQCESCFENFHKEKFLWPENKASPD</sequence>
<accession>A0ABR3KP13</accession>
<evidence type="ECO:0000256" key="2">
    <source>
        <dbReference type="SAM" id="SignalP"/>
    </source>
</evidence>
<proteinExistence type="predicted"/>
<dbReference type="InterPro" id="IPR003961">
    <property type="entry name" value="FN3_dom"/>
</dbReference>
<evidence type="ECO:0000256" key="1">
    <source>
        <dbReference type="ARBA" id="ARBA00022737"/>
    </source>
</evidence>
<dbReference type="SMART" id="SM00060">
    <property type="entry name" value="FN3"/>
    <property type="match status" value="2"/>
</dbReference>
<feature type="chain" id="PRO_5047208054" evidence="2">
    <location>
        <begin position="33"/>
        <end position="321"/>
    </location>
</feature>
<dbReference type="Proteomes" id="UP001558632">
    <property type="component" value="Unassembled WGS sequence"/>
</dbReference>
<feature type="signal peptide" evidence="2">
    <location>
        <begin position="1"/>
        <end position="32"/>
    </location>
</feature>
<reference evidence="4 5" key="1">
    <citation type="submission" date="2024-07" db="EMBL/GenBank/DDBJ databases">
        <title>Enhanced genomic and transcriptomic resources for Trichinella pseudospiralis and T. spiralis underpin the discovery of pronounced molecular differences between stages and species.</title>
        <authorList>
            <person name="Pasi K.K."/>
            <person name="La Rosa G."/>
            <person name="Gomez-Morales M.A."/>
            <person name="Tosini F."/>
            <person name="Sumanam S."/>
            <person name="Young N.D."/>
            <person name="Chang B.C."/>
            <person name="Robin G.B."/>
        </authorList>
    </citation>
    <scope>NUCLEOTIDE SEQUENCE [LARGE SCALE GENOMIC DNA]</scope>
    <source>
        <strain evidence="4">ISS534</strain>
    </source>
</reference>
<keyword evidence="5" id="KW-1185">Reference proteome</keyword>
<dbReference type="PANTHER" id="PTHR46708:SF2">
    <property type="entry name" value="FIBRONECTIN TYPE-III DOMAIN-CONTAINING PROTEIN"/>
    <property type="match status" value="1"/>
</dbReference>
<gene>
    <name evidence="4" type="ORF">TSPI_02816</name>
</gene>
<dbReference type="InterPro" id="IPR013783">
    <property type="entry name" value="Ig-like_fold"/>
</dbReference>
<dbReference type="CDD" id="cd00063">
    <property type="entry name" value="FN3"/>
    <property type="match status" value="2"/>
</dbReference>
<protein>
    <submittedName>
        <fullName evidence="4">Fibronectin</fullName>
    </submittedName>
</protein>
<evidence type="ECO:0000259" key="3">
    <source>
        <dbReference type="PROSITE" id="PS50853"/>
    </source>
</evidence>
<dbReference type="EMBL" id="JBEUSY010000254">
    <property type="protein sequence ID" value="KAL1241040.1"/>
    <property type="molecule type" value="Genomic_DNA"/>
</dbReference>